<dbReference type="EMBL" id="MAPZ01000009">
    <property type="protein sequence ID" value="OBY12086.1"/>
    <property type="molecule type" value="Genomic_DNA"/>
</dbReference>
<evidence type="ECO:0000313" key="3">
    <source>
        <dbReference type="Proteomes" id="UP000092714"/>
    </source>
</evidence>
<organism evidence="2 3">
    <name type="scientific">Clostridium paraputrificum</name>
    <dbReference type="NCBI Taxonomy" id="29363"/>
    <lineage>
        <taxon>Bacteria</taxon>
        <taxon>Bacillati</taxon>
        <taxon>Bacillota</taxon>
        <taxon>Clostridia</taxon>
        <taxon>Eubacteriales</taxon>
        <taxon>Clostridiaceae</taxon>
        <taxon>Clostridium</taxon>
    </lineage>
</organism>
<sequence length="182" mass="20345">MYETTSLIGLMAVMNMLFGIVNYVLSALAIYKIAKVEKVKCPWLAWIPFANSYMVIKVAGGNMIMIILAIVSFITGSVSTTIVDNMAFTIIGAIVSVAWSIYAITLYNRLCDRYNVNIMLFVASFLAPVALYIRVLATFYIPLLLIGFYAHYKLYKNAAKGPSTKVKVQSRMVLSNKKKKKK</sequence>
<dbReference type="Proteomes" id="UP000092714">
    <property type="component" value="Unassembled WGS sequence"/>
</dbReference>
<feature type="transmembrane region" description="Helical" evidence="1">
    <location>
        <begin position="6"/>
        <end position="31"/>
    </location>
</feature>
<keyword evidence="3" id="KW-1185">Reference proteome</keyword>
<comment type="caution">
    <text evidence="2">The sequence shown here is derived from an EMBL/GenBank/DDBJ whole genome shotgun (WGS) entry which is preliminary data.</text>
</comment>
<proteinExistence type="predicted"/>
<evidence type="ECO:0000256" key="1">
    <source>
        <dbReference type="SAM" id="Phobius"/>
    </source>
</evidence>
<feature type="transmembrane region" description="Helical" evidence="1">
    <location>
        <begin position="114"/>
        <end position="133"/>
    </location>
</feature>
<keyword evidence="1" id="KW-1133">Transmembrane helix</keyword>
<accession>A0A1B8RTI6</accession>
<feature type="transmembrane region" description="Helical" evidence="1">
    <location>
        <begin position="43"/>
        <end position="74"/>
    </location>
</feature>
<protein>
    <submittedName>
        <fullName evidence="2">Uncharacterized protein</fullName>
    </submittedName>
</protein>
<evidence type="ECO:0000313" key="2">
    <source>
        <dbReference type="EMBL" id="OBY12086.1"/>
    </source>
</evidence>
<feature type="transmembrane region" description="Helical" evidence="1">
    <location>
        <begin position="139"/>
        <end position="155"/>
    </location>
</feature>
<dbReference type="RefSeq" id="WP_027099387.1">
    <property type="nucleotide sequence ID" value="NZ_CABHIH010000001.1"/>
</dbReference>
<reference evidence="2 3" key="1">
    <citation type="submission" date="2016-06" db="EMBL/GenBank/DDBJ databases">
        <authorList>
            <person name="Kjaerup R.B."/>
            <person name="Dalgaard T.S."/>
            <person name="Juul-Madsen H.R."/>
        </authorList>
    </citation>
    <scope>NUCLEOTIDE SEQUENCE [LARGE SCALE GENOMIC DNA]</scope>
    <source>
        <strain evidence="2 3">373-A1</strain>
    </source>
</reference>
<keyword evidence="1" id="KW-0812">Transmembrane</keyword>
<dbReference type="eggNOG" id="ENOG5030GX4">
    <property type="taxonomic scope" value="Bacteria"/>
</dbReference>
<feature type="transmembrane region" description="Helical" evidence="1">
    <location>
        <begin position="86"/>
        <end position="107"/>
    </location>
</feature>
<dbReference type="OrthoDB" id="1932768at2"/>
<dbReference type="AlphaFoldDB" id="A0A1B8RTI6"/>
<dbReference type="GeneID" id="42777236"/>
<keyword evidence="1" id="KW-0472">Membrane</keyword>
<gene>
    <name evidence="2" type="ORF">CP373A1_00370</name>
</gene>
<name>A0A1B8RTI6_9CLOT</name>